<dbReference type="GO" id="GO:0005886">
    <property type="term" value="C:plasma membrane"/>
    <property type="evidence" value="ECO:0007669"/>
    <property type="project" value="UniProtKB-SubCell"/>
</dbReference>
<feature type="transmembrane region" description="Helical" evidence="7">
    <location>
        <begin position="233"/>
        <end position="255"/>
    </location>
</feature>
<feature type="transmembrane region" description="Helical" evidence="7">
    <location>
        <begin position="135"/>
        <end position="155"/>
    </location>
</feature>
<dbReference type="EMBL" id="VLKF01000001">
    <property type="protein sequence ID" value="TWH73044.1"/>
    <property type="molecule type" value="Genomic_DNA"/>
</dbReference>
<keyword evidence="5 7" id="KW-0472">Membrane</keyword>
<dbReference type="GO" id="GO:0022857">
    <property type="term" value="F:transmembrane transporter activity"/>
    <property type="evidence" value="ECO:0007669"/>
    <property type="project" value="InterPro"/>
</dbReference>
<evidence type="ECO:0000256" key="3">
    <source>
        <dbReference type="ARBA" id="ARBA00022692"/>
    </source>
</evidence>
<gene>
    <name evidence="8" type="ORF">JD78_01567</name>
</gene>
<accession>A0A562IR37</accession>
<reference evidence="8 9" key="1">
    <citation type="submission" date="2019-07" db="EMBL/GenBank/DDBJ databases">
        <title>R&amp;d 2014.</title>
        <authorList>
            <person name="Klenk H.-P."/>
        </authorList>
    </citation>
    <scope>NUCLEOTIDE SEQUENCE [LARGE SCALE GENOMIC DNA]</scope>
    <source>
        <strain evidence="8 9">DSM 45764</strain>
    </source>
</reference>
<keyword evidence="4 7" id="KW-1133">Transmembrane helix</keyword>
<evidence type="ECO:0000313" key="9">
    <source>
        <dbReference type="Proteomes" id="UP000321490"/>
    </source>
</evidence>
<feature type="transmembrane region" description="Helical" evidence="7">
    <location>
        <begin position="184"/>
        <end position="202"/>
    </location>
</feature>
<feature type="region of interest" description="Disordered" evidence="6">
    <location>
        <begin position="332"/>
        <end position="373"/>
    </location>
</feature>
<comment type="caution">
    <text evidence="8">The sequence shown here is derived from an EMBL/GenBank/DDBJ whole genome shotgun (WGS) entry which is preliminary data.</text>
</comment>
<dbReference type="AlphaFoldDB" id="A0A562IR37"/>
<name>A0A562IR37_9ACTN</name>
<feature type="transmembrane region" description="Helical" evidence="7">
    <location>
        <begin position="107"/>
        <end position="128"/>
    </location>
</feature>
<keyword evidence="9" id="KW-1185">Reference proteome</keyword>
<evidence type="ECO:0000313" key="8">
    <source>
        <dbReference type="EMBL" id="TWH73044.1"/>
    </source>
</evidence>
<protein>
    <submittedName>
        <fullName evidence="8">Ribose transport system permease protein</fullName>
    </submittedName>
</protein>
<dbReference type="PANTHER" id="PTHR32196">
    <property type="entry name" value="ABC TRANSPORTER PERMEASE PROTEIN YPHD-RELATED-RELATED"/>
    <property type="match status" value="1"/>
</dbReference>
<sequence length="373" mass="37967">MSATTSPARPSARASSAGSSLLRLFGGGSATVFALLIVVLLAITVLNPSFAEPPSLMAFLRSAAPLVILAVGQYFVIVSGEFDLSVGSLVGAQVVIAAKLIDGEESRTYGVIALMFAFGLLVGLVNGLITTILRVPSFITTLGTLLILAGAVRLWTGGAPTGALSDSFRQWGRQGIDLPVLRQLPYALIVMVVLGIGAVLLMRAPFGRILMASGDNAEAAGFSGVRVWRTRTVAFVLSSTLATVAAILIGGFAGVTAQVGQGLEFTAITAVVLGGVVLGGGRGWVVAAMAGALTYQAIERLFTQLALPSTARPALQGLIIIAAVAYAARSGVRRPARPPLDVPTGDDPSGPAASPADPDDGRDGRAPGPGTSP</sequence>
<dbReference type="OrthoDB" id="6844941at2"/>
<feature type="transmembrane region" description="Helical" evidence="7">
    <location>
        <begin position="84"/>
        <end position="101"/>
    </location>
</feature>
<feature type="transmembrane region" description="Helical" evidence="7">
    <location>
        <begin position="58"/>
        <end position="77"/>
    </location>
</feature>
<feature type="transmembrane region" description="Helical" evidence="7">
    <location>
        <begin position="21"/>
        <end position="46"/>
    </location>
</feature>
<dbReference type="Pfam" id="PF02653">
    <property type="entry name" value="BPD_transp_2"/>
    <property type="match status" value="1"/>
</dbReference>
<feature type="compositionally biased region" description="Low complexity" evidence="6">
    <location>
        <begin position="345"/>
        <end position="356"/>
    </location>
</feature>
<evidence type="ECO:0000256" key="2">
    <source>
        <dbReference type="ARBA" id="ARBA00022475"/>
    </source>
</evidence>
<feature type="transmembrane region" description="Helical" evidence="7">
    <location>
        <begin position="267"/>
        <end position="293"/>
    </location>
</feature>
<evidence type="ECO:0000256" key="1">
    <source>
        <dbReference type="ARBA" id="ARBA00004651"/>
    </source>
</evidence>
<keyword evidence="2" id="KW-1003">Cell membrane</keyword>
<organism evidence="8 9">
    <name type="scientific">Modestobacter roseus</name>
    <dbReference type="NCBI Taxonomy" id="1181884"/>
    <lineage>
        <taxon>Bacteria</taxon>
        <taxon>Bacillati</taxon>
        <taxon>Actinomycetota</taxon>
        <taxon>Actinomycetes</taxon>
        <taxon>Geodermatophilales</taxon>
        <taxon>Geodermatophilaceae</taxon>
        <taxon>Modestobacter</taxon>
    </lineage>
</organism>
<evidence type="ECO:0000256" key="4">
    <source>
        <dbReference type="ARBA" id="ARBA00022989"/>
    </source>
</evidence>
<proteinExistence type="predicted"/>
<keyword evidence="3 7" id="KW-0812">Transmembrane</keyword>
<dbReference type="CDD" id="cd06579">
    <property type="entry name" value="TM_PBP1_transp_AraH_like"/>
    <property type="match status" value="1"/>
</dbReference>
<dbReference type="RefSeq" id="WP_153361011.1">
    <property type="nucleotide sequence ID" value="NZ_JABGDC010000115.1"/>
</dbReference>
<comment type="subcellular location">
    <subcellularLocation>
        <location evidence="1">Cell membrane</location>
        <topology evidence="1">Multi-pass membrane protein</topology>
    </subcellularLocation>
</comment>
<evidence type="ECO:0000256" key="6">
    <source>
        <dbReference type="SAM" id="MobiDB-lite"/>
    </source>
</evidence>
<dbReference type="InterPro" id="IPR001851">
    <property type="entry name" value="ABC_transp_permease"/>
</dbReference>
<evidence type="ECO:0000256" key="7">
    <source>
        <dbReference type="SAM" id="Phobius"/>
    </source>
</evidence>
<dbReference type="Proteomes" id="UP000321490">
    <property type="component" value="Unassembled WGS sequence"/>
</dbReference>
<evidence type="ECO:0000256" key="5">
    <source>
        <dbReference type="ARBA" id="ARBA00023136"/>
    </source>
</evidence>